<gene>
    <name evidence="1" type="ORF">C0601_10435</name>
</gene>
<accession>A0A2N5ZCJ6</accession>
<evidence type="ECO:0000313" key="1">
    <source>
        <dbReference type="EMBL" id="PLX16377.1"/>
    </source>
</evidence>
<sequence length="217" mass="25437">MNLIVFNFEMDENSKVLSHSVDWVNHLAEVFEKVFVITLREGEYRVKKNVEVYSLKRDSVNRIISFYLLAGVLFSIHRKNSISGYFVHMATAFVPVIYLFSKIFNQKILLWYAHKSTSLLLRVSSLMVYKIFTPSRKSYRLISSKVEFTGHGIDLNKFPLIREQTEKFRDFAIIGRISPIKNIDVAIKVFKIFEKEFPDVRLYIYGDAVDEKGKLYL</sequence>
<evidence type="ECO:0008006" key="3">
    <source>
        <dbReference type="Google" id="ProtNLM"/>
    </source>
</evidence>
<proteinExistence type="predicted"/>
<dbReference type="Proteomes" id="UP000234857">
    <property type="component" value="Unassembled WGS sequence"/>
</dbReference>
<dbReference type="EMBL" id="PKTG01000116">
    <property type="protein sequence ID" value="PLX16377.1"/>
    <property type="molecule type" value="Genomic_DNA"/>
</dbReference>
<reference evidence="1 2" key="1">
    <citation type="submission" date="2017-11" db="EMBL/GenBank/DDBJ databases">
        <title>Genome-resolved metagenomics identifies genetic mobility, metabolic interactions, and unexpected diversity in perchlorate-reducing communities.</title>
        <authorList>
            <person name="Barnum T.P."/>
            <person name="Figueroa I.A."/>
            <person name="Carlstrom C.I."/>
            <person name="Lucas L.N."/>
            <person name="Engelbrektson A.L."/>
            <person name="Coates J.D."/>
        </authorList>
    </citation>
    <scope>NUCLEOTIDE SEQUENCE [LARGE SCALE GENOMIC DNA]</scope>
    <source>
        <strain evidence="1">BM706</strain>
    </source>
</reference>
<protein>
    <recommendedName>
        <fullName evidence="3">Glycosyl transferase family 1 domain-containing protein</fullName>
    </recommendedName>
</protein>
<comment type="caution">
    <text evidence="1">The sequence shown here is derived from an EMBL/GenBank/DDBJ whole genome shotgun (WGS) entry which is preliminary data.</text>
</comment>
<dbReference type="Gene3D" id="3.40.50.2000">
    <property type="entry name" value="Glycogen Phosphorylase B"/>
    <property type="match status" value="2"/>
</dbReference>
<name>A0A2N5ZCJ6_MUIH1</name>
<evidence type="ECO:0000313" key="2">
    <source>
        <dbReference type="Proteomes" id="UP000234857"/>
    </source>
</evidence>
<organism evidence="1 2">
    <name type="scientific">Muiribacterium halophilum</name>
    <dbReference type="NCBI Taxonomy" id="2053465"/>
    <lineage>
        <taxon>Bacteria</taxon>
        <taxon>Candidatus Muiribacteriota</taxon>
        <taxon>Candidatus Muiribacteriia</taxon>
        <taxon>Candidatus Muiribacteriales</taxon>
        <taxon>Candidatus Muiribacteriaceae</taxon>
        <taxon>Candidatus Muiribacterium</taxon>
    </lineage>
</organism>
<dbReference type="AlphaFoldDB" id="A0A2N5ZCJ6"/>
<dbReference type="SUPFAM" id="SSF53756">
    <property type="entry name" value="UDP-Glycosyltransferase/glycogen phosphorylase"/>
    <property type="match status" value="1"/>
</dbReference>